<dbReference type="KEGG" id="nhy:JQS43_03335"/>
<feature type="domain" description="Histidine kinase/HSP90-like ATPase" evidence="11">
    <location>
        <begin position="299"/>
        <end position="386"/>
    </location>
</feature>
<organism evidence="13 14">
    <name type="scientific">Natronosporangium hydrolyticum</name>
    <dbReference type="NCBI Taxonomy" id="2811111"/>
    <lineage>
        <taxon>Bacteria</taxon>
        <taxon>Bacillati</taxon>
        <taxon>Actinomycetota</taxon>
        <taxon>Actinomycetes</taxon>
        <taxon>Micromonosporales</taxon>
        <taxon>Micromonosporaceae</taxon>
        <taxon>Natronosporangium</taxon>
    </lineage>
</organism>
<evidence type="ECO:0000256" key="8">
    <source>
        <dbReference type="ARBA" id="ARBA00023012"/>
    </source>
</evidence>
<name>A0A895YNA5_9ACTN</name>
<dbReference type="Gene3D" id="1.20.5.1930">
    <property type="match status" value="1"/>
</dbReference>
<keyword evidence="14" id="KW-1185">Reference proteome</keyword>
<keyword evidence="10" id="KW-0472">Membrane</keyword>
<reference evidence="13" key="1">
    <citation type="submission" date="2021-02" db="EMBL/GenBank/DDBJ databases">
        <title>Natrosporangium hydrolyticum gen. nov., sp. nov, a haloalkaliphilic actinobacterium from a soda solonchak soil.</title>
        <authorList>
            <person name="Sorokin D.Y."/>
            <person name="Khijniak T.V."/>
            <person name="Zakharycheva A.P."/>
            <person name="Boueva O.V."/>
            <person name="Ariskina E.V."/>
            <person name="Hahnke R.L."/>
            <person name="Bunk B."/>
            <person name="Sproer C."/>
            <person name="Schumann P."/>
            <person name="Evtushenko L.I."/>
            <person name="Kublanov I.V."/>
        </authorList>
    </citation>
    <scope>NUCLEOTIDE SEQUENCE</scope>
    <source>
        <strain evidence="13">DSM 106523</strain>
    </source>
</reference>
<feature type="transmembrane region" description="Helical" evidence="10">
    <location>
        <begin position="90"/>
        <end position="107"/>
    </location>
</feature>
<proteinExistence type="predicted"/>
<keyword evidence="5" id="KW-0547">Nucleotide-binding</keyword>
<evidence type="ECO:0000256" key="4">
    <source>
        <dbReference type="ARBA" id="ARBA00022679"/>
    </source>
</evidence>
<dbReference type="EMBL" id="CP070499">
    <property type="protein sequence ID" value="QSB15408.1"/>
    <property type="molecule type" value="Genomic_DNA"/>
</dbReference>
<keyword evidence="3" id="KW-0597">Phosphoprotein</keyword>
<evidence type="ECO:0000259" key="11">
    <source>
        <dbReference type="Pfam" id="PF02518"/>
    </source>
</evidence>
<dbReference type="SUPFAM" id="SSF55874">
    <property type="entry name" value="ATPase domain of HSP90 chaperone/DNA topoisomerase II/histidine kinase"/>
    <property type="match status" value="1"/>
</dbReference>
<comment type="catalytic activity">
    <reaction evidence="1">
        <text>ATP + protein L-histidine = ADP + protein N-phospho-L-histidine.</text>
        <dbReference type="EC" id="2.7.13.3"/>
    </reaction>
</comment>
<dbReference type="Pfam" id="PF02518">
    <property type="entry name" value="HATPase_c"/>
    <property type="match status" value="1"/>
</dbReference>
<dbReference type="PANTHER" id="PTHR24421:SF10">
    <property type="entry name" value="NITRATE_NITRITE SENSOR PROTEIN NARQ"/>
    <property type="match status" value="1"/>
</dbReference>
<gene>
    <name evidence="13" type="ORF">JQS43_03335</name>
</gene>
<keyword evidence="10" id="KW-0812">Transmembrane</keyword>
<dbReference type="InterPro" id="IPR011712">
    <property type="entry name" value="Sig_transdc_His_kin_sub3_dim/P"/>
</dbReference>
<evidence type="ECO:0000313" key="13">
    <source>
        <dbReference type="EMBL" id="QSB15408.1"/>
    </source>
</evidence>
<dbReference type="AlphaFoldDB" id="A0A895YNA5"/>
<feature type="transmembrane region" description="Helical" evidence="10">
    <location>
        <begin position="42"/>
        <end position="60"/>
    </location>
</feature>
<dbReference type="Gene3D" id="3.30.565.10">
    <property type="entry name" value="Histidine kinase-like ATPase, C-terminal domain"/>
    <property type="match status" value="1"/>
</dbReference>
<evidence type="ECO:0000256" key="9">
    <source>
        <dbReference type="SAM" id="MobiDB-lite"/>
    </source>
</evidence>
<evidence type="ECO:0000256" key="3">
    <source>
        <dbReference type="ARBA" id="ARBA00022553"/>
    </source>
</evidence>
<evidence type="ECO:0000256" key="6">
    <source>
        <dbReference type="ARBA" id="ARBA00022777"/>
    </source>
</evidence>
<feature type="domain" description="Signal transduction histidine kinase subgroup 3 dimerisation and phosphoacceptor" evidence="12">
    <location>
        <begin position="191"/>
        <end position="254"/>
    </location>
</feature>
<dbReference type="Proteomes" id="UP000662857">
    <property type="component" value="Chromosome"/>
</dbReference>
<dbReference type="PANTHER" id="PTHR24421">
    <property type="entry name" value="NITRATE/NITRITE SENSOR PROTEIN NARX-RELATED"/>
    <property type="match status" value="1"/>
</dbReference>
<sequence length="399" mass="40199">MTDMVAGRRRRIAGNAAVALGCAAAVFAEGGVWLAADTGVLRPQYLLLCGAAGVLAAAVLARRAAPAWVPLAPAAVMVGLGTIQPAQGPAFMFTIAGTSAALAYLAGTAGQRRTGWGLAGLAVAGSAVAAALGSPGGALFTVVVLLIFGLLPWLLGHYRRQQRALLRARADRIAQLEREQQMVAEQARLRERAALAEEMHDSLGHELSLVALRAGGLELAPDLPDPHRAAVGELRAATATATARLAEIVAVLRGGGQPAESPSDSPAGSLDELVGRARQAGLDVRSTATGEPAASAAPTIHRVVQEGLTNAAKHAPGAAVTVAVHGDADGTSVSVSNPPPPGAAPPAPPGGGHGLAALAERVRLLGGDLSVSRPGGGFQLSIRLPHRVRAEPGYAGEAA</sequence>
<dbReference type="GO" id="GO:0000155">
    <property type="term" value="F:phosphorelay sensor kinase activity"/>
    <property type="evidence" value="ECO:0007669"/>
    <property type="project" value="InterPro"/>
</dbReference>
<dbReference type="GO" id="GO:0046983">
    <property type="term" value="F:protein dimerization activity"/>
    <property type="evidence" value="ECO:0007669"/>
    <property type="project" value="InterPro"/>
</dbReference>
<evidence type="ECO:0000256" key="2">
    <source>
        <dbReference type="ARBA" id="ARBA00012438"/>
    </source>
</evidence>
<dbReference type="Pfam" id="PF07730">
    <property type="entry name" value="HisKA_3"/>
    <property type="match status" value="1"/>
</dbReference>
<keyword evidence="10" id="KW-1133">Transmembrane helix</keyword>
<dbReference type="EC" id="2.7.13.3" evidence="2"/>
<dbReference type="InterPro" id="IPR036890">
    <property type="entry name" value="HATPase_C_sf"/>
</dbReference>
<dbReference type="CDD" id="cd16917">
    <property type="entry name" value="HATPase_UhpB-NarQ-NarX-like"/>
    <property type="match status" value="1"/>
</dbReference>
<dbReference type="RefSeq" id="WP_239677589.1">
    <property type="nucleotide sequence ID" value="NZ_CP070499.1"/>
</dbReference>
<feature type="transmembrane region" description="Helical" evidence="10">
    <location>
        <begin position="12"/>
        <end position="36"/>
    </location>
</feature>
<evidence type="ECO:0000256" key="1">
    <source>
        <dbReference type="ARBA" id="ARBA00000085"/>
    </source>
</evidence>
<feature type="transmembrane region" description="Helical" evidence="10">
    <location>
        <begin position="138"/>
        <end position="158"/>
    </location>
</feature>
<dbReference type="InterPro" id="IPR003594">
    <property type="entry name" value="HATPase_dom"/>
</dbReference>
<dbReference type="GO" id="GO:0016020">
    <property type="term" value="C:membrane"/>
    <property type="evidence" value="ECO:0007669"/>
    <property type="project" value="InterPro"/>
</dbReference>
<keyword evidence="6" id="KW-0418">Kinase</keyword>
<feature type="transmembrane region" description="Helical" evidence="10">
    <location>
        <begin position="67"/>
        <end position="84"/>
    </location>
</feature>
<keyword evidence="4" id="KW-0808">Transferase</keyword>
<feature type="transmembrane region" description="Helical" evidence="10">
    <location>
        <begin position="114"/>
        <end position="132"/>
    </location>
</feature>
<feature type="region of interest" description="Disordered" evidence="9">
    <location>
        <begin position="329"/>
        <end position="354"/>
    </location>
</feature>
<accession>A0A895YNA5</accession>
<feature type="compositionally biased region" description="Pro residues" evidence="9">
    <location>
        <begin position="337"/>
        <end position="349"/>
    </location>
</feature>
<dbReference type="GO" id="GO:0005524">
    <property type="term" value="F:ATP binding"/>
    <property type="evidence" value="ECO:0007669"/>
    <property type="project" value="UniProtKB-KW"/>
</dbReference>
<evidence type="ECO:0000256" key="7">
    <source>
        <dbReference type="ARBA" id="ARBA00022840"/>
    </source>
</evidence>
<evidence type="ECO:0000259" key="12">
    <source>
        <dbReference type="Pfam" id="PF07730"/>
    </source>
</evidence>
<keyword evidence="8" id="KW-0902">Two-component regulatory system</keyword>
<evidence type="ECO:0000313" key="14">
    <source>
        <dbReference type="Proteomes" id="UP000662857"/>
    </source>
</evidence>
<keyword evidence="7" id="KW-0067">ATP-binding</keyword>
<protein>
    <recommendedName>
        <fullName evidence="2">histidine kinase</fullName>
        <ecNumber evidence="2">2.7.13.3</ecNumber>
    </recommendedName>
</protein>
<evidence type="ECO:0000256" key="10">
    <source>
        <dbReference type="SAM" id="Phobius"/>
    </source>
</evidence>
<evidence type="ECO:0000256" key="5">
    <source>
        <dbReference type="ARBA" id="ARBA00022741"/>
    </source>
</evidence>
<dbReference type="InterPro" id="IPR050482">
    <property type="entry name" value="Sensor_HK_TwoCompSys"/>
</dbReference>